<evidence type="ECO:0000313" key="2">
    <source>
        <dbReference type="Proteomes" id="UP001150238"/>
    </source>
</evidence>
<reference evidence="1" key="2">
    <citation type="journal article" date="2023" name="Proc. Natl. Acad. Sci. U.S.A.">
        <title>A global phylogenomic analysis of the shiitake genus Lentinula.</title>
        <authorList>
            <person name="Sierra-Patev S."/>
            <person name="Min B."/>
            <person name="Naranjo-Ortiz M."/>
            <person name="Looney B."/>
            <person name="Konkel Z."/>
            <person name="Slot J.C."/>
            <person name="Sakamoto Y."/>
            <person name="Steenwyk J.L."/>
            <person name="Rokas A."/>
            <person name="Carro J."/>
            <person name="Camarero S."/>
            <person name="Ferreira P."/>
            <person name="Molpeceres G."/>
            <person name="Ruiz-Duenas F.J."/>
            <person name="Serrano A."/>
            <person name="Henrissat B."/>
            <person name="Drula E."/>
            <person name="Hughes K.W."/>
            <person name="Mata J.L."/>
            <person name="Ishikawa N.K."/>
            <person name="Vargas-Isla R."/>
            <person name="Ushijima S."/>
            <person name="Smith C.A."/>
            <person name="Donoghue J."/>
            <person name="Ahrendt S."/>
            <person name="Andreopoulos W."/>
            <person name="He G."/>
            <person name="LaButti K."/>
            <person name="Lipzen A."/>
            <person name="Ng V."/>
            <person name="Riley R."/>
            <person name="Sandor L."/>
            <person name="Barry K."/>
            <person name="Martinez A.T."/>
            <person name="Xiao Y."/>
            <person name="Gibbons J.G."/>
            <person name="Terashima K."/>
            <person name="Grigoriev I.V."/>
            <person name="Hibbett D."/>
        </authorList>
    </citation>
    <scope>NUCLEOTIDE SEQUENCE</scope>
    <source>
        <strain evidence="1">Sp2 HRB7682 ss15</strain>
    </source>
</reference>
<evidence type="ECO:0000313" key="1">
    <source>
        <dbReference type="EMBL" id="KAJ4492134.1"/>
    </source>
</evidence>
<comment type="caution">
    <text evidence="1">The sequence shown here is derived from an EMBL/GenBank/DDBJ whole genome shotgun (WGS) entry which is preliminary data.</text>
</comment>
<dbReference type="PANTHER" id="PTHR48472:SF1">
    <property type="entry name" value="TC1-LIKE TRANSPOSASE DDE DOMAIN-CONTAINING PROTEIN"/>
    <property type="match status" value="1"/>
</dbReference>
<reference evidence="1" key="1">
    <citation type="submission" date="2022-08" db="EMBL/GenBank/DDBJ databases">
        <authorList>
            <consortium name="DOE Joint Genome Institute"/>
            <person name="Min B."/>
            <person name="Riley R."/>
            <person name="Sierra-Patev S."/>
            <person name="Naranjo-Ortiz M."/>
            <person name="Looney B."/>
            <person name="Konkel Z."/>
            <person name="Slot J.C."/>
            <person name="Sakamoto Y."/>
            <person name="Steenwyk J.L."/>
            <person name="Rokas A."/>
            <person name="Carro J."/>
            <person name="Camarero S."/>
            <person name="Ferreira P."/>
            <person name="Molpeceres G."/>
            <person name="Ruiz-Duenas F.J."/>
            <person name="Serrano A."/>
            <person name="Henrissat B."/>
            <person name="Drula E."/>
            <person name="Hughes K.W."/>
            <person name="Mata J.L."/>
            <person name="Ishikawa N.K."/>
            <person name="Vargas-Isla R."/>
            <person name="Ushijima S."/>
            <person name="Smith C.A."/>
            <person name="Ahrendt S."/>
            <person name="Andreopoulos W."/>
            <person name="He G."/>
            <person name="Labutti K."/>
            <person name="Lipzen A."/>
            <person name="Ng V."/>
            <person name="Sandor L."/>
            <person name="Barry K."/>
            <person name="Martinez A.T."/>
            <person name="Xiao Y."/>
            <person name="Gibbons J.G."/>
            <person name="Terashima K."/>
            <person name="Hibbett D.S."/>
            <person name="Grigoriev I.V."/>
        </authorList>
    </citation>
    <scope>NUCLEOTIDE SEQUENCE</scope>
    <source>
        <strain evidence="1">Sp2 HRB7682 ss15</strain>
    </source>
</reference>
<feature type="non-terminal residue" evidence="1">
    <location>
        <position position="1"/>
    </location>
</feature>
<dbReference type="PANTHER" id="PTHR48472">
    <property type="entry name" value="TC1-LIKE TRANSPOSASE DDE DOMAIN-CONTAINING PROTEIN"/>
    <property type="match status" value="1"/>
</dbReference>
<sequence>GRPSLLNDTDTHYLSALIDLQPCIYLDEIQAELERCRRVHVSVQALVRALRKLDLSQKTVSVRALERNDLERAHFMLQIAKLVPRPDMLMFIDEAARNAKTSLRKYGRAK</sequence>
<dbReference type="AlphaFoldDB" id="A0A9W9AYE9"/>
<dbReference type="EMBL" id="JANVFS010000005">
    <property type="protein sequence ID" value="KAJ4492134.1"/>
    <property type="molecule type" value="Genomic_DNA"/>
</dbReference>
<protein>
    <submittedName>
        <fullName evidence="1">Uncharacterized protein</fullName>
    </submittedName>
</protein>
<organism evidence="1 2">
    <name type="scientific">Lentinula lateritia</name>
    <dbReference type="NCBI Taxonomy" id="40482"/>
    <lineage>
        <taxon>Eukaryota</taxon>
        <taxon>Fungi</taxon>
        <taxon>Dikarya</taxon>
        <taxon>Basidiomycota</taxon>
        <taxon>Agaricomycotina</taxon>
        <taxon>Agaricomycetes</taxon>
        <taxon>Agaricomycetidae</taxon>
        <taxon>Agaricales</taxon>
        <taxon>Marasmiineae</taxon>
        <taxon>Omphalotaceae</taxon>
        <taxon>Lentinula</taxon>
    </lineage>
</organism>
<name>A0A9W9AYE9_9AGAR</name>
<accession>A0A9W9AYE9</accession>
<dbReference type="Proteomes" id="UP001150238">
    <property type="component" value="Unassembled WGS sequence"/>
</dbReference>
<gene>
    <name evidence="1" type="ORF">C8J55DRAFT_420070</name>
</gene>
<proteinExistence type="predicted"/>